<organism evidence="1 2">
    <name type="scientific">Salvia divinorum</name>
    <name type="common">Maria pastora</name>
    <name type="synonym">Diviner's sage</name>
    <dbReference type="NCBI Taxonomy" id="28513"/>
    <lineage>
        <taxon>Eukaryota</taxon>
        <taxon>Viridiplantae</taxon>
        <taxon>Streptophyta</taxon>
        <taxon>Embryophyta</taxon>
        <taxon>Tracheophyta</taxon>
        <taxon>Spermatophyta</taxon>
        <taxon>Magnoliopsida</taxon>
        <taxon>eudicotyledons</taxon>
        <taxon>Gunneridae</taxon>
        <taxon>Pentapetalae</taxon>
        <taxon>asterids</taxon>
        <taxon>lamiids</taxon>
        <taxon>Lamiales</taxon>
        <taxon>Lamiaceae</taxon>
        <taxon>Nepetoideae</taxon>
        <taxon>Mentheae</taxon>
        <taxon>Salviinae</taxon>
        <taxon>Salvia</taxon>
        <taxon>Salvia subgen. Calosphace</taxon>
    </lineage>
</organism>
<gene>
    <name evidence="1" type="ORF">AAHA92_29314</name>
</gene>
<comment type="caution">
    <text evidence="1">The sequence shown here is derived from an EMBL/GenBank/DDBJ whole genome shotgun (WGS) entry which is preliminary data.</text>
</comment>
<name>A0ABD1FY02_SALDI</name>
<protein>
    <submittedName>
        <fullName evidence="1">Uncharacterized protein</fullName>
    </submittedName>
</protein>
<reference evidence="1 2" key="1">
    <citation type="submission" date="2024-06" db="EMBL/GenBank/DDBJ databases">
        <title>A chromosome level genome sequence of Diviner's sage (Salvia divinorum).</title>
        <authorList>
            <person name="Ford S.A."/>
            <person name="Ro D.-K."/>
            <person name="Ness R.W."/>
            <person name="Phillips M.A."/>
        </authorList>
    </citation>
    <scope>NUCLEOTIDE SEQUENCE [LARGE SCALE GENOMIC DNA]</scope>
    <source>
        <strain evidence="1">SAF-2024a</strain>
        <tissue evidence="1">Leaf</tissue>
    </source>
</reference>
<dbReference type="AlphaFoldDB" id="A0ABD1FY02"/>
<proteinExistence type="predicted"/>
<dbReference type="EMBL" id="JBEAFC010000011">
    <property type="protein sequence ID" value="KAL1536710.1"/>
    <property type="molecule type" value="Genomic_DNA"/>
</dbReference>
<sequence length="73" mass="8270">MKIKQTIVRLKYRVSGNRCTHYGGGLLHKLLYSELCLAGRVTQLHRELNVGFKVQKYSPSCSVNQGTGFQTKK</sequence>
<accession>A0ABD1FY02</accession>
<keyword evidence="2" id="KW-1185">Reference proteome</keyword>
<evidence type="ECO:0000313" key="1">
    <source>
        <dbReference type="EMBL" id="KAL1536710.1"/>
    </source>
</evidence>
<evidence type="ECO:0000313" key="2">
    <source>
        <dbReference type="Proteomes" id="UP001567538"/>
    </source>
</evidence>
<dbReference type="Proteomes" id="UP001567538">
    <property type="component" value="Unassembled WGS sequence"/>
</dbReference>